<feature type="transmembrane region" description="Helical" evidence="6">
    <location>
        <begin position="277"/>
        <end position="303"/>
    </location>
</feature>
<evidence type="ECO:0000313" key="9">
    <source>
        <dbReference type="EMBL" id="EJX01860.1"/>
    </source>
</evidence>
<keyword evidence="5 6" id="KW-0472">Membrane</keyword>
<comment type="caution">
    <text evidence="9">The sequence shown here is derived from an EMBL/GenBank/DDBJ whole genome shotgun (WGS) entry which is preliminary data.</text>
</comment>
<comment type="subcellular location">
    <subcellularLocation>
        <location evidence="1">Cell membrane</location>
        <topology evidence="1">Multi-pass membrane protein</topology>
    </subcellularLocation>
</comment>
<dbReference type="InterPro" id="IPR025857">
    <property type="entry name" value="MacB_PCD"/>
</dbReference>
<sequence>MNFPLFVSRRYLFSKKSTHAINLISIIAVLGVAVATMAMVVVMSSFNGFADLIASLFTEFDPQLKVQPVSGKAAPADDAALTKVKQLPFVAVTTECVEDQALAVYRDRQMMVTVKGVEANFDSLTNIRNILYGDGDFRLSQANLDYAVPGIWIAKDLGTGTDWADYLHLYAPQRQGQYDMSNPTEAFAEDSVLSPGVVFQVKQSRYDRKYILTSIALARRLFDRQGELTSLELRMKPGVDIDEAKKEIQAIVGPRFTVKDRYEQQADNFKVMQVEKLFAYAFLTFILLVACFNIVGSLSMLIIDKRDDIATLRFLGASDRTITRIFLLEGRLIALAGAV</sequence>
<dbReference type="InterPro" id="IPR003838">
    <property type="entry name" value="ABC3_permease_C"/>
</dbReference>
<dbReference type="AlphaFoldDB" id="J9GPF3"/>
<feature type="non-terminal residue" evidence="9">
    <location>
        <position position="339"/>
    </location>
</feature>
<keyword evidence="4 6" id="KW-1133">Transmembrane helix</keyword>
<evidence type="ECO:0000256" key="4">
    <source>
        <dbReference type="ARBA" id="ARBA00022989"/>
    </source>
</evidence>
<dbReference type="Pfam" id="PF12704">
    <property type="entry name" value="MacB_PCD"/>
    <property type="match status" value="1"/>
</dbReference>
<feature type="transmembrane region" description="Helical" evidence="6">
    <location>
        <begin position="21"/>
        <end position="46"/>
    </location>
</feature>
<feature type="domain" description="MacB-like periplasmic core" evidence="8">
    <location>
        <begin position="25"/>
        <end position="133"/>
    </location>
</feature>
<dbReference type="EMBL" id="AMCI01002785">
    <property type="protein sequence ID" value="EJX01860.1"/>
    <property type="molecule type" value="Genomic_DNA"/>
</dbReference>
<evidence type="ECO:0000259" key="7">
    <source>
        <dbReference type="Pfam" id="PF02687"/>
    </source>
</evidence>
<dbReference type="Pfam" id="PF02687">
    <property type="entry name" value="FtsX"/>
    <property type="match status" value="1"/>
</dbReference>
<name>J9GPF3_9ZZZZ</name>
<evidence type="ECO:0000256" key="2">
    <source>
        <dbReference type="ARBA" id="ARBA00022475"/>
    </source>
</evidence>
<accession>J9GPF3</accession>
<reference evidence="9" key="1">
    <citation type="journal article" date="2012" name="PLoS ONE">
        <title>Gene sets for utilization of primary and secondary nutrition supplies in the distal gut of endangered iberian lynx.</title>
        <authorList>
            <person name="Alcaide M."/>
            <person name="Messina E."/>
            <person name="Richter M."/>
            <person name="Bargiela R."/>
            <person name="Peplies J."/>
            <person name="Huws S.A."/>
            <person name="Newbold C.J."/>
            <person name="Golyshin P.N."/>
            <person name="Simon M.A."/>
            <person name="Lopez G."/>
            <person name="Yakimov M.M."/>
            <person name="Ferrer M."/>
        </authorList>
    </citation>
    <scope>NUCLEOTIDE SEQUENCE</scope>
</reference>
<evidence type="ECO:0000256" key="3">
    <source>
        <dbReference type="ARBA" id="ARBA00022692"/>
    </source>
</evidence>
<dbReference type="GO" id="GO:0098797">
    <property type="term" value="C:plasma membrane protein complex"/>
    <property type="evidence" value="ECO:0007669"/>
    <property type="project" value="TreeGrafter"/>
</dbReference>
<proteinExistence type="predicted"/>
<keyword evidence="2" id="KW-1003">Cell membrane</keyword>
<evidence type="ECO:0000259" key="8">
    <source>
        <dbReference type="Pfam" id="PF12704"/>
    </source>
</evidence>
<dbReference type="GO" id="GO:0044874">
    <property type="term" value="P:lipoprotein localization to outer membrane"/>
    <property type="evidence" value="ECO:0007669"/>
    <property type="project" value="TreeGrafter"/>
</dbReference>
<keyword evidence="3 6" id="KW-0812">Transmembrane</keyword>
<gene>
    <name evidence="9" type="ORF">EVA_10034</name>
</gene>
<dbReference type="PANTHER" id="PTHR30489:SF0">
    <property type="entry name" value="LIPOPROTEIN-RELEASING SYSTEM TRANSMEMBRANE PROTEIN LOLE"/>
    <property type="match status" value="1"/>
</dbReference>
<protein>
    <submittedName>
        <fullName evidence="9">Efflux ABC transporter, permease protein</fullName>
    </submittedName>
</protein>
<organism evidence="9">
    <name type="scientific">gut metagenome</name>
    <dbReference type="NCBI Taxonomy" id="749906"/>
    <lineage>
        <taxon>unclassified sequences</taxon>
        <taxon>metagenomes</taxon>
        <taxon>organismal metagenomes</taxon>
    </lineage>
</organism>
<evidence type="ECO:0000256" key="1">
    <source>
        <dbReference type="ARBA" id="ARBA00004651"/>
    </source>
</evidence>
<dbReference type="PANTHER" id="PTHR30489">
    <property type="entry name" value="LIPOPROTEIN-RELEASING SYSTEM TRANSMEMBRANE PROTEIN LOLE"/>
    <property type="match status" value="1"/>
</dbReference>
<evidence type="ECO:0000256" key="5">
    <source>
        <dbReference type="ARBA" id="ARBA00023136"/>
    </source>
</evidence>
<evidence type="ECO:0000256" key="6">
    <source>
        <dbReference type="SAM" id="Phobius"/>
    </source>
</evidence>
<feature type="domain" description="ABC3 transporter permease C-terminal" evidence="7">
    <location>
        <begin position="281"/>
        <end position="339"/>
    </location>
</feature>
<dbReference type="InterPro" id="IPR051447">
    <property type="entry name" value="Lipoprotein-release_system"/>
</dbReference>